<evidence type="ECO:0000313" key="1">
    <source>
        <dbReference type="EMBL" id="BDL43690.1"/>
    </source>
</evidence>
<gene>
    <name evidence="1" type="ORF">Abiwalacus_12640</name>
</gene>
<keyword evidence="2" id="KW-1185">Reference proteome</keyword>
<sequence>MAALYSRSGDLWVATEGEGLLKLSHDSDHWEKQKGNGLPRTVNFLSLVEDRQGRIWAGTDNQGVAVWNGESWMQYNQNNALLGERVPALAVSPLNGDVAIATSGGLTIYSAETEEWKDFTRANGLPEDQIVSLSFNEQGGLWAAFLTNGIGYASPASRYSDWKMVQTKFYWDKEQRIRQPVEARGKGLPSNFSNAVCAAGGSVWVGTIAGLGYGRSLHDWNFLRGRDYKRKNAGLWLDTGDKRKNRRAGSLSDSSLLPEDYVTCFYPVPGGMWVGFRESGACFVRTPSLTIREVDLKKEVEEKAPIYTTCFVVLPGGELYAGTHGHGLVKAGKTAVRPSPASGRITSADHPRPPLLPAMRQMASLPAGRTSLSPEEKFDTCYWYEDWATQGDWCGRYGQGYALLCAANSPIGDIEYSFDPSYGCLPVRGPHANATWLKGAVTYINEPGMRSILYCPESTTRTLASWGDGGEDYPSTFDGPDLGAIVTVPEGRHLLSLYFYDPTPLAEYDLRNGMRDYLIEVRKMTSDFNLDMATGNAKLEKGRNPLQYLMEALTTTSSMPVQARGRVKSFSGGGVYKNFILDGKGCYYIRLVRNYSVNTTINGIFLSSLDETKKAWIRYNSIGKMSVPYGLKAPYPPSLKEQDLHKLPETLLASWAASQDVARKNLLEIWESRRQGIYIYRHLLTLGGLDHVKMNWRWHLKIWNDRDKNYFKRQMENAWESLQDCFVFYRSNEWSHYAPETTIPFSIEEVEKMQRNNIDWKQYRADSALKPEVSVEEMKKWLKEH</sequence>
<dbReference type="Proteomes" id="UP001062263">
    <property type="component" value="Chromosome"/>
</dbReference>
<proteinExistence type="predicted"/>
<reference evidence="1" key="1">
    <citation type="submission" date="2022-06" db="EMBL/GenBank/DDBJ databases">
        <title>Akkermansia biwalacus sp. nov., an anaerobic mucin-degrading bacterium isolated from human intestine.</title>
        <authorList>
            <person name="Kobayashi Y."/>
            <person name="Inoue S."/>
            <person name="Kawahara T."/>
            <person name="Kohda N."/>
        </authorList>
    </citation>
    <scope>NUCLEOTIDE SEQUENCE</scope>
    <source>
        <strain evidence="1">WON2089</strain>
    </source>
</reference>
<dbReference type="SUPFAM" id="SSF63829">
    <property type="entry name" value="Calcium-dependent phosphotriesterase"/>
    <property type="match status" value="1"/>
</dbReference>
<name>A0ABN6QGN1_9BACT</name>
<evidence type="ECO:0008006" key="3">
    <source>
        <dbReference type="Google" id="ProtNLM"/>
    </source>
</evidence>
<accession>A0ABN6QGN1</accession>
<evidence type="ECO:0000313" key="2">
    <source>
        <dbReference type="Proteomes" id="UP001062263"/>
    </source>
</evidence>
<dbReference type="InterPro" id="IPR015943">
    <property type="entry name" value="WD40/YVTN_repeat-like_dom_sf"/>
</dbReference>
<dbReference type="InterPro" id="IPR011110">
    <property type="entry name" value="Reg_prop"/>
</dbReference>
<dbReference type="RefSeq" id="WP_215434148.1">
    <property type="nucleotide sequence ID" value="NZ_AP025943.1"/>
</dbReference>
<dbReference type="Pfam" id="PF07494">
    <property type="entry name" value="Reg_prop"/>
    <property type="match status" value="1"/>
</dbReference>
<dbReference type="EMBL" id="AP025943">
    <property type="protein sequence ID" value="BDL43690.1"/>
    <property type="molecule type" value="Genomic_DNA"/>
</dbReference>
<organism evidence="1 2">
    <name type="scientific">Akkermansia biwaensis</name>
    <dbReference type="NCBI Taxonomy" id="2946555"/>
    <lineage>
        <taxon>Bacteria</taxon>
        <taxon>Pseudomonadati</taxon>
        <taxon>Verrucomicrobiota</taxon>
        <taxon>Verrucomicrobiia</taxon>
        <taxon>Verrucomicrobiales</taxon>
        <taxon>Akkermansiaceae</taxon>
        <taxon>Akkermansia</taxon>
    </lineage>
</organism>
<dbReference type="Gene3D" id="2.130.10.10">
    <property type="entry name" value="YVTN repeat-like/Quinoprotein amine dehydrogenase"/>
    <property type="match status" value="1"/>
</dbReference>
<protein>
    <recommendedName>
        <fullName evidence="3">Two component regulator propeller</fullName>
    </recommendedName>
</protein>